<gene>
    <name evidence="1" type="ORF">F2P81_024480</name>
</gene>
<reference evidence="1 2" key="1">
    <citation type="submission" date="2019-06" db="EMBL/GenBank/DDBJ databases">
        <title>Draft genomes of female and male turbot (Scophthalmus maximus).</title>
        <authorList>
            <person name="Xu H."/>
            <person name="Xu X.-W."/>
            <person name="Shao C."/>
            <person name="Chen S."/>
        </authorList>
    </citation>
    <scope>NUCLEOTIDE SEQUENCE [LARGE SCALE GENOMIC DNA]</scope>
    <source>
        <strain evidence="1">Ysfricsl-2016a</strain>
        <tissue evidence="1">Blood</tissue>
    </source>
</reference>
<name>A0A6A4RX02_SCOMX</name>
<accession>A0A6A4RX02</accession>
<evidence type="ECO:0000313" key="2">
    <source>
        <dbReference type="Proteomes" id="UP000438429"/>
    </source>
</evidence>
<protein>
    <submittedName>
        <fullName evidence="1">Uncharacterized protein</fullName>
    </submittedName>
</protein>
<sequence>MATGSGWQQQQYYCPAAASAAAAGPGSKFSAPSSASSLQSAGIAAMEYTQDLHLKMSKKIAQLTKSNVLNAAIIMKPSPPAPCPTTDERMKAAAVIVCSSVQPVKLEFFSLTATDLE</sequence>
<dbReference type="AlphaFoldDB" id="A0A6A4RX02"/>
<comment type="caution">
    <text evidence="1">The sequence shown here is derived from an EMBL/GenBank/DDBJ whole genome shotgun (WGS) entry which is preliminary data.</text>
</comment>
<dbReference type="Proteomes" id="UP000438429">
    <property type="component" value="Unassembled WGS sequence"/>
</dbReference>
<evidence type="ECO:0000313" key="1">
    <source>
        <dbReference type="EMBL" id="KAF0023850.1"/>
    </source>
</evidence>
<proteinExistence type="predicted"/>
<organism evidence="1 2">
    <name type="scientific">Scophthalmus maximus</name>
    <name type="common">Turbot</name>
    <name type="synonym">Psetta maxima</name>
    <dbReference type="NCBI Taxonomy" id="52904"/>
    <lineage>
        <taxon>Eukaryota</taxon>
        <taxon>Metazoa</taxon>
        <taxon>Chordata</taxon>
        <taxon>Craniata</taxon>
        <taxon>Vertebrata</taxon>
        <taxon>Euteleostomi</taxon>
        <taxon>Actinopterygii</taxon>
        <taxon>Neopterygii</taxon>
        <taxon>Teleostei</taxon>
        <taxon>Neoteleostei</taxon>
        <taxon>Acanthomorphata</taxon>
        <taxon>Carangaria</taxon>
        <taxon>Pleuronectiformes</taxon>
        <taxon>Pleuronectoidei</taxon>
        <taxon>Scophthalmidae</taxon>
        <taxon>Scophthalmus</taxon>
    </lineage>
</organism>
<dbReference type="EMBL" id="VEVO01000022">
    <property type="protein sequence ID" value="KAF0023850.1"/>
    <property type="molecule type" value="Genomic_DNA"/>
</dbReference>